<dbReference type="InterPro" id="IPR036291">
    <property type="entry name" value="NAD(P)-bd_dom_sf"/>
</dbReference>
<sequence length="283" mass="31372">MKKIVITGTAGLLGPYVVKHFLEQGYDVLSVDKVKPAETLTRHMTADLTNLGECYGILEGAYAVIHLAAIPTAYIFPNEVTFQNNVMATYNILEAAAGLGITKAVIASSECTYGICNSRQGLTPVYVPVDEEHPVLPEDSYGLGKIVGETIADAINRRCGMQIVSFRIGNIISKEKYLNFPGFIHDSEKRKQLMWNYIDARDIAVACRLAIEKDGLGSIIMNLAADDNSMDIKSCDLMKAEYPNVTDIRTPIDEYQTLYSNEKAKKVLGWKPVHCWRDNVSQE</sequence>
<protein>
    <submittedName>
        <fullName evidence="2">Dehydratase</fullName>
    </submittedName>
</protein>
<keyword evidence="3" id="KW-1185">Reference proteome</keyword>
<organism evidence="2 3">
    <name type="scientific">Lacrimispora celerecrescens</name>
    <dbReference type="NCBI Taxonomy" id="29354"/>
    <lineage>
        <taxon>Bacteria</taxon>
        <taxon>Bacillati</taxon>
        <taxon>Bacillota</taxon>
        <taxon>Clostridia</taxon>
        <taxon>Lachnospirales</taxon>
        <taxon>Lachnospiraceae</taxon>
        <taxon>Lacrimispora</taxon>
    </lineage>
</organism>
<reference evidence="2 3" key="1">
    <citation type="submission" date="2014-07" db="EMBL/GenBank/DDBJ databases">
        <title>Draft genome of Clostridium celerecrescens 152B isolated from sediments associated with methane hydrate from Krishna Godavari basin.</title>
        <authorList>
            <person name="Honkalas V.S."/>
            <person name="Dabir A.P."/>
            <person name="Arora P."/>
            <person name="Dhakephalkar P.K."/>
        </authorList>
    </citation>
    <scope>NUCLEOTIDE SEQUENCE [LARGE SCALE GENOMIC DNA]</scope>
    <source>
        <strain evidence="2 3">152B</strain>
    </source>
</reference>
<dbReference type="EMBL" id="JPME01000021">
    <property type="protein sequence ID" value="KEZ89026.1"/>
    <property type="molecule type" value="Genomic_DNA"/>
</dbReference>
<evidence type="ECO:0000313" key="3">
    <source>
        <dbReference type="Proteomes" id="UP000028525"/>
    </source>
</evidence>
<accession>A0A084JJ92</accession>
<dbReference type="InterPro" id="IPR001509">
    <property type="entry name" value="Epimerase_deHydtase"/>
</dbReference>
<dbReference type="SUPFAM" id="SSF51735">
    <property type="entry name" value="NAD(P)-binding Rossmann-fold domains"/>
    <property type="match status" value="1"/>
</dbReference>
<feature type="domain" description="NAD-dependent epimerase/dehydratase" evidence="1">
    <location>
        <begin position="4"/>
        <end position="222"/>
    </location>
</feature>
<dbReference type="OrthoDB" id="9778052at2"/>
<dbReference type="PANTHER" id="PTHR43103:SF6">
    <property type="entry name" value="PUTATIVE-RELATED"/>
    <property type="match status" value="1"/>
</dbReference>
<dbReference type="RefSeq" id="WP_038283252.1">
    <property type="nucleotide sequence ID" value="NZ_JPME01000021.1"/>
</dbReference>
<dbReference type="CDD" id="cd08946">
    <property type="entry name" value="SDR_e"/>
    <property type="match status" value="1"/>
</dbReference>
<name>A0A084JJ92_9FIRM</name>
<evidence type="ECO:0000313" key="2">
    <source>
        <dbReference type="EMBL" id="KEZ89026.1"/>
    </source>
</evidence>
<gene>
    <name evidence="2" type="ORF">IO98_17430</name>
</gene>
<dbReference type="Gene3D" id="3.40.50.720">
    <property type="entry name" value="NAD(P)-binding Rossmann-like Domain"/>
    <property type="match status" value="1"/>
</dbReference>
<dbReference type="AlphaFoldDB" id="A0A084JJ92"/>
<dbReference type="Pfam" id="PF01370">
    <property type="entry name" value="Epimerase"/>
    <property type="match status" value="1"/>
</dbReference>
<proteinExistence type="predicted"/>
<comment type="caution">
    <text evidence="2">The sequence shown here is derived from an EMBL/GenBank/DDBJ whole genome shotgun (WGS) entry which is preliminary data.</text>
</comment>
<evidence type="ECO:0000259" key="1">
    <source>
        <dbReference type="Pfam" id="PF01370"/>
    </source>
</evidence>
<dbReference type="STRING" id="29354.IO98_17430"/>
<dbReference type="Proteomes" id="UP000028525">
    <property type="component" value="Unassembled WGS sequence"/>
</dbReference>
<dbReference type="PANTHER" id="PTHR43103">
    <property type="entry name" value="NUCLEOSIDE-DIPHOSPHATE-SUGAR EPIMERASE"/>
    <property type="match status" value="1"/>
</dbReference>